<dbReference type="Proteomes" id="UP000828390">
    <property type="component" value="Unassembled WGS sequence"/>
</dbReference>
<dbReference type="EMBL" id="JAIWYP010000007">
    <property type="protein sequence ID" value="KAH3793190.1"/>
    <property type="molecule type" value="Genomic_DNA"/>
</dbReference>
<reference evidence="1" key="2">
    <citation type="submission" date="2020-11" db="EMBL/GenBank/DDBJ databases">
        <authorList>
            <person name="McCartney M.A."/>
            <person name="Auch B."/>
            <person name="Kono T."/>
            <person name="Mallez S."/>
            <person name="Becker A."/>
            <person name="Gohl D.M."/>
            <person name="Silverstein K.A.T."/>
            <person name="Koren S."/>
            <person name="Bechman K.B."/>
            <person name="Herman A."/>
            <person name="Abrahante J.E."/>
            <person name="Garbe J."/>
        </authorList>
    </citation>
    <scope>NUCLEOTIDE SEQUENCE</scope>
    <source>
        <strain evidence="1">Duluth1</strain>
        <tissue evidence="1">Whole animal</tissue>
    </source>
</reference>
<comment type="caution">
    <text evidence="1">The sequence shown here is derived from an EMBL/GenBank/DDBJ whole genome shotgun (WGS) entry which is preliminary data.</text>
</comment>
<reference evidence="1" key="1">
    <citation type="journal article" date="2019" name="bioRxiv">
        <title>The Genome of the Zebra Mussel, Dreissena polymorpha: A Resource for Invasive Species Research.</title>
        <authorList>
            <person name="McCartney M.A."/>
            <person name="Auch B."/>
            <person name="Kono T."/>
            <person name="Mallez S."/>
            <person name="Zhang Y."/>
            <person name="Obille A."/>
            <person name="Becker A."/>
            <person name="Abrahante J.E."/>
            <person name="Garbe J."/>
            <person name="Badalamenti J.P."/>
            <person name="Herman A."/>
            <person name="Mangelson H."/>
            <person name="Liachko I."/>
            <person name="Sullivan S."/>
            <person name="Sone E.D."/>
            <person name="Koren S."/>
            <person name="Silverstein K.A.T."/>
            <person name="Beckman K.B."/>
            <person name="Gohl D.M."/>
        </authorList>
    </citation>
    <scope>NUCLEOTIDE SEQUENCE</scope>
    <source>
        <strain evidence="1">Duluth1</strain>
        <tissue evidence="1">Whole animal</tissue>
    </source>
</reference>
<evidence type="ECO:0000313" key="1">
    <source>
        <dbReference type="EMBL" id="KAH3793190.1"/>
    </source>
</evidence>
<keyword evidence="2" id="KW-1185">Reference proteome</keyword>
<gene>
    <name evidence="1" type="ORF">DPMN_146695</name>
</gene>
<sequence>MRGSWVDHAESSQSLKQSLSLLTQLDTLSISVQYYDPHNPDSPGLWEALHGLSIKSLSLIGHYLLLEYATSLNQSLSSLTQLGTLSIGVDVESPDLWETPHGLNIKRLSLCAKRGTMRVWHAEKSFSQLLSSITQLETLTLHVDTFIALQVPRSLKYFNIYFNTLLPLNNGTLWAHWLDVRMIWRLI</sequence>
<name>A0A9D4IZY5_DREPO</name>
<proteinExistence type="predicted"/>
<protein>
    <submittedName>
        <fullName evidence="1">Uncharacterized protein</fullName>
    </submittedName>
</protein>
<organism evidence="1 2">
    <name type="scientific">Dreissena polymorpha</name>
    <name type="common">Zebra mussel</name>
    <name type="synonym">Mytilus polymorpha</name>
    <dbReference type="NCBI Taxonomy" id="45954"/>
    <lineage>
        <taxon>Eukaryota</taxon>
        <taxon>Metazoa</taxon>
        <taxon>Spiralia</taxon>
        <taxon>Lophotrochozoa</taxon>
        <taxon>Mollusca</taxon>
        <taxon>Bivalvia</taxon>
        <taxon>Autobranchia</taxon>
        <taxon>Heteroconchia</taxon>
        <taxon>Euheterodonta</taxon>
        <taxon>Imparidentia</taxon>
        <taxon>Neoheterodontei</taxon>
        <taxon>Myida</taxon>
        <taxon>Dreissenoidea</taxon>
        <taxon>Dreissenidae</taxon>
        <taxon>Dreissena</taxon>
    </lineage>
</organism>
<evidence type="ECO:0000313" key="2">
    <source>
        <dbReference type="Proteomes" id="UP000828390"/>
    </source>
</evidence>
<dbReference type="AlphaFoldDB" id="A0A9D4IZY5"/>
<accession>A0A9D4IZY5</accession>